<reference evidence="5" key="2">
    <citation type="journal article" date="2014" name="Nat. Commun.">
        <title>The cavefish genome reveals candidate genes for eye loss.</title>
        <authorList>
            <person name="McGaugh S.E."/>
            <person name="Gross J.B."/>
            <person name="Aken B."/>
            <person name="Blin M."/>
            <person name="Borowsky R."/>
            <person name="Chalopin D."/>
            <person name="Hinaux H."/>
            <person name="Jeffery W.R."/>
            <person name="Keene A."/>
            <person name="Ma L."/>
            <person name="Minx P."/>
            <person name="Murphy D."/>
            <person name="O'Quin K.E."/>
            <person name="Retaux S."/>
            <person name="Rohner N."/>
            <person name="Searle S.M."/>
            <person name="Stahl B.A."/>
            <person name="Tabin C."/>
            <person name="Volff J.N."/>
            <person name="Yoshizawa M."/>
            <person name="Warren W.C."/>
        </authorList>
    </citation>
    <scope>NUCLEOTIDE SEQUENCE [LARGE SCALE GENOMIC DNA]</scope>
    <source>
        <strain evidence="5">female</strain>
    </source>
</reference>
<dbReference type="Proteomes" id="UP000018467">
    <property type="component" value="Unassembled WGS sequence"/>
</dbReference>
<name>A0A3B1J202_ASTMX</name>
<dbReference type="InterPro" id="IPR058914">
    <property type="entry name" value="LIPB1/2_CC"/>
</dbReference>
<proteinExistence type="predicted"/>
<organism evidence="4 5">
    <name type="scientific">Astyanax mexicanus</name>
    <name type="common">Blind cave fish</name>
    <name type="synonym">Astyanax fasciatus mexicanus</name>
    <dbReference type="NCBI Taxonomy" id="7994"/>
    <lineage>
        <taxon>Eukaryota</taxon>
        <taxon>Metazoa</taxon>
        <taxon>Chordata</taxon>
        <taxon>Craniata</taxon>
        <taxon>Vertebrata</taxon>
        <taxon>Euteleostomi</taxon>
        <taxon>Actinopterygii</taxon>
        <taxon>Neopterygii</taxon>
        <taxon>Teleostei</taxon>
        <taxon>Ostariophysi</taxon>
        <taxon>Characiformes</taxon>
        <taxon>Characoidei</taxon>
        <taxon>Acestrorhamphidae</taxon>
        <taxon>Acestrorhamphinae</taxon>
        <taxon>Astyanax</taxon>
    </lineage>
</organism>
<dbReference type="GO" id="GO:0048786">
    <property type="term" value="C:presynaptic active zone"/>
    <property type="evidence" value="ECO:0007669"/>
    <property type="project" value="TreeGrafter"/>
</dbReference>
<protein>
    <submittedName>
        <fullName evidence="4">PPFIA binding protein 2b</fullName>
    </submittedName>
</protein>
<dbReference type="Bgee" id="ENSAMXG00000029892">
    <property type="expression patterns" value="Expressed in mesonephros and 13 other cell types or tissues"/>
</dbReference>
<dbReference type="STRING" id="7994.ENSAMXP00000036297"/>
<dbReference type="Ensembl" id="ENSAMXT00000044184.1">
    <property type="protein sequence ID" value="ENSAMXP00000036297.1"/>
    <property type="gene ID" value="ENSAMXG00000029892.1"/>
</dbReference>
<feature type="coiled-coil region" evidence="2">
    <location>
        <begin position="270"/>
        <end position="368"/>
    </location>
</feature>
<evidence type="ECO:0000313" key="4">
    <source>
        <dbReference type="Ensembl" id="ENSAMXP00000036297.1"/>
    </source>
</evidence>
<reference evidence="4" key="3">
    <citation type="submission" date="2025-08" db="UniProtKB">
        <authorList>
            <consortium name="Ensembl"/>
        </authorList>
    </citation>
    <scope>IDENTIFICATION</scope>
</reference>
<reference evidence="4" key="4">
    <citation type="submission" date="2025-09" db="UniProtKB">
        <authorList>
            <consortium name="Ensembl"/>
        </authorList>
    </citation>
    <scope>IDENTIFICATION</scope>
</reference>
<dbReference type="GO" id="GO:0007528">
    <property type="term" value="P:neuromuscular junction development"/>
    <property type="evidence" value="ECO:0007669"/>
    <property type="project" value="TreeGrafter"/>
</dbReference>
<dbReference type="Pfam" id="PF26022">
    <property type="entry name" value="CC_Liprin_beta"/>
    <property type="match status" value="1"/>
</dbReference>
<dbReference type="InParanoid" id="A0A3B1J202"/>
<accession>A0A3B1J202</accession>
<feature type="coiled-coil region" evidence="2">
    <location>
        <begin position="99"/>
        <end position="126"/>
    </location>
</feature>
<evidence type="ECO:0000256" key="2">
    <source>
        <dbReference type="SAM" id="Coils"/>
    </source>
</evidence>
<evidence type="ECO:0000313" key="5">
    <source>
        <dbReference type="Proteomes" id="UP000018467"/>
    </source>
</evidence>
<sequence>MATDASHMLEAALEQMDDIIAGSKAVVEFSNGLYDIGSPVSAGPLQVLQLAEELRVALELQAGDEGRGTLRSQLPCSTAQTLLDWLEKGTVNLQSPPNNETYQERLERLEGDKESLVLQVSVLTEQVEAQGEKIRDLEVSLEEHHHKLVSTEEMLQQELLSRTSLETQKLDLMDEVSYLKLKLVSMEEEHGHMDGDDKQHKAECVVNVISELQEQMRKFQQEITTRIQEQRALEAQGAEACRQERDRSPDVGLGSSDAEDCSCRCRAGGENALQQELRLLKTKVDELESEKSQYERKLKATKLSISYSLHVCYQSLMTKLSSLKLMVEQTQVERQRCEERWRTAQAEISELQQLLASKDAEIESLQSQLLSRGNMSNDSLDRDLELQRMKIGMESLLAANDEKV</sequence>
<feature type="coiled-coil region" evidence="2">
    <location>
        <begin position="202"/>
        <end position="229"/>
    </location>
</feature>
<dbReference type="InterPro" id="IPR029515">
    <property type="entry name" value="Liprin"/>
</dbReference>
<keyword evidence="2" id="KW-0175">Coiled coil</keyword>
<reference evidence="5" key="1">
    <citation type="submission" date="2013-03" db="EMBL/GenBank/DDBJ databases">
        <authorList>
            <person name="Jeffery W."/>
            <person name="Warren W."/>
            <person name="Wilson R.K."/>
        </authorList>
    </citation>
    <scope>NUCLEOTIDE SEQUENCE</scope>
    <source>
        <strain evidence="5">female</strain>
    </source>
</reference>
<evidence type="ECO:0000256" key="1">
    <source>
        <dbReference type="ARBA" id="ARBA00022737"/>
    </source>
</evidence>
<feature type="domain" description="Liprin-beta-1/2 coiled-coil" evidence="3">
    <location>
        <begin position="103"/>
        <end position="218"/>
    </location>
</feature>
<dbReference type="AlphaFoldDB" id="A0A3B1J202"/>
<evidence type="ECO:0000259" key="3">
    <source>
        <dbReference type="Pfam" id="PF26022"/>
    </source>
</evidence>
<dbReference type="GeneTree" id="ENSGT01050000244951"/>
<dbReference type="PANTHER" id="PTHR12587:SF18">
    <property type="entry name" value="LIPRIN-BETA-2"/>
    <property type="match status" value="1"/>
</dbReference>
<dbReference type="PANTHER" id="PTHR12587">
    <property type="entry name" value="LAR INTERACTING PROTEIN LIP -RELATED PROTEIN"/>
    <property type="match status" value="1"/>
</dbReference>
<keyword evidence="5" id="KW-1185">Reference proteome</keyword>
<keyword evidence="1" id="KW-0677">Repeat</keyword>